<dbReference type="FunFam" id="3.20.20.10:FF:000002">
    <property type="entry name" value="Alanine racemase"/>
    <property type="match status" value="1"/>
</dbReference>
<dbReference type="InterPro" id="IPR011079">
    <property type="entry name" value="Ala_racemase_C"/>
</dbReference>
<evidence type="ECO:0000313" key="10">
    <source>
        <dbReference type="Proteomes" id="UP001171751"/>
    </source>
</evidence>
<dbReference type="PROSITE" id="PS00395">
    <property type="entry name" value="ALANINE_RACEMASE"/>
    <property type="match status" value="1"/>
</dbReference>
<keyword evidence="10" id="KW-1185">Reference proteome</keyword>
<dbReference type="InterPro" id="IPR009006">
    <property type="entry name" value="Ala_racemase/Decarboxylase_C"/>
</dbReference>
<dbReference type="GO" id="GO:0030632">
    <property type="term" value="P:D-alanine biosynthetic process"/>
    <property type="evidence" value="ECO:0007669"/>
    <property type="project" value="UniProtKB-UniRule"/>
</dbReference>
<dbReference type="AlphaFoldDB" id="A0AA43UCC8"/>
<dbReference type="FunFam" id="2.40.37.10:FF:000006">
    <property type="entry name" value="Alanine racemase"/>
    <property type="match status" value="1"/>
</dbReference>
<accession>A0AA43UCC8</accession>
<keyword evidence="4 5" id="KW-0413">Isomerase</keyword>
<dbReference type="GO" id="GO:0009252">
    <property type="term" value="P:peptidoglycan biosynthetic process"/>
    <property type="evidence" value="ECO:0007669"/>
    <property type="project" value="TreeGrafter"/>
</dbReference>
<dbReference type="PANTHER" id="PTHR30511">
    <property type="entry name" value="ALANINE RACEMASE"/>
    <property type="match status" value="1"/>
</dbReference>
<evidence type="ECO:0000259" key="8">
    <source>
        <dbReference type="SMART" id="SM01005"/>
    </source>
</evidence>
<dbReference type="EC" id="5.1.1.1" evidence="5"/>
<evidence type="ECO:0000256" key="1">
    <source>
        <dbReference type="ARBA" id="ARBA00000316"/>
    </source>
</evidence>
<dbReference type="InterPro" id="IPR029066">
    <property type="entry name" value="PLP-binding_barrel"/>
</dbReference>
<dbReference type="SMART" id="SM01005">
    <property type="entry name" value="Ala_racemase_C"/>
    <property type="match status" value="1"/>
</dbReference>
<comment type="cofactor">
    <cofactor evidence="2 5 6">
        <name>pyridoxal 5'-phosphate</name>
        <dbReference type="ChEBI" id="CHEBI:597326"/>
    </cofactor>
</comment>
<dbReference type="SUPFAM" id="SSF50621">
    <property type="entry name" value="Alanine racemase C-terminal domain-like"/>
    <property type="match status" value="1"/>
</dbReference>
<evidence type="ECO:0000256" key="6">
    <source>
        <dbReference type="PIRSR" id="PIRSR600821-50"/>
    </source>
</evidence>
<feature type="binding site" evidence="5 7">
    <location>
        <position position="319"/>
    </location>
    <ligand>
        <name>substrate</name>
    </ligand>
</feature>
<dbReference type="InterPro" id="IPR001608">
    <property type="entry name" value="Ala_racemase_N"/>
</dbReference>
<feature type="active site" description="Proton acceptor; specific for L-alanine" evidence="5">
    <location>
        <position position="272"/>
    </location>
</feature>
<organism evidence="9 10">
    <name type="scientific">Atopococcus tabaci</name>
    <dbReference type="NCBI Taxonomy" id="269774"/>
    <lineage>
        <taxon>Bacteria</taxon>
        <taxon>Bacillati</taxon>
        <taxon>Bacillota</taxon>
        <taxon>Bacilli</taxon>
        <taxon>Lactobacillales</taxon>
        <taxon>Carnobacteriaceae</taxon>
        <taxon>Atopococcus</taxon>
    </lineage>
</organism>
<evidence type="ECO:0000256" key="2">
    <source>
        <dbReference type="ARBA" id="ARBA00001933"/>
    </source>
</evidence>
<dbReference type="EMBL" id="JAUNQW010000009">
    <property type="protein sequence ID" value="MDO5457356.1"/>
    <property type="molecule type" value="Genomic_DNA"/>
</dbReference>
<dbReference type="PANTHER" id="PTHR30511:SF0">
    <property type="entry name" value="ALANINE RACEMASE, CATABOLIC-RELATED"/>
    <property type="match status" value="1"/>
</dbReference>
<dbReference type="CDD" id="cd00430">
    <property type="entry name" value="PLPDE_III_AR"/>
    <property type="match status" value="1"/>
</dbReference>
<dbReference type="PRINTS" id="PR00992">
    <property type="entry name" value="ALARACEMASE"/>
</dbReference>
<dbReference type="NCBIfam" id="TIGR00492">
    <property type="entry name" value="alr"/>
    <property type="match status" value="1"/>
</dbReference>
<gene>
    <name evidence="9" type="primary">alr</name>
    <name evidence="9" type="ORF">Q4F26_03340</name>
</gene>
<dbReference type="HAMAP" id="MF_01201">
    <property type="entry name" value="Ala_racemase"/>
    <property type="match status" value="1"/>
</dbReference>
<feature type="active site" description="Proton acceptor; specific for D-alanine" evidence="5">
    <location>
        <position position="40"/>
    </location>
</feature>
<comment type="caution">
    <text evidence="9">The sequence shown here is derived from an EMBL/GenBank/DDBJ whole genome shotgun (WGS) entry which is preliminary data.</text>
</comment>
<evidence type="ECO:0000313" key="9">
    <source>
        <dbReference type="EMBL" id="MDO5457356.1"/>
    </source>
</evidence>
<evidence type="ECO:0000256" key="5">
    <source>
        <dbReference type="HAMAP-Rule" id="MF_01201"/>
    </source>
</evidence>
<dbReference type="SUPFAM" id="SSF51419">
    <property type="entry name" value="PLP-binding barrel"/>
    <property type="match status" value="1"/>
</dbReference>
<dbReference type="Pfam" id="PF01168">
    <property type="entry name" value="Ala_racemase_N"/>
    <property type="match status" value="1"/>
</dbReference>
<comment type="pathway">
    <text evidence="5">Amino-acid biosynthesis; D-alanine biosynthesis; D-alanine from L-alanine: step 1/1.</text>
</comment>
<feature type="modified residue" description="N6-(pyridoxal phosphate)lysine" evidence="5 6">
    <location>
        <position position="40"/>
    </location>
</feature>
<dbReference type="GO" id="GO:0005829">
    <property type="term" value="C:cytosol"/>
    <property type="evidence" value="ECO:0007669"/>
    <property type="project" value="TreeGrafter"/>
</dbReference>
<dbReference type="InterPro" id="IPR000821">
    <property type="entry name" value="Ala_racemase"/>
</dbReference>
<reference evidence="9" key="1">
    <citation type="submission" date="2023-07" db="EMBL/GenBank/DDBJ databases">
        <title>Between Cages and Wild: Unraveling the Impact of Captivity on Animal Microbiomes and Antimicrobial Resistance.</title>
        <authorList>
            <person name="Schmartz G.P."/>
            <person name="Rehner J."/>
            <person name="Schuff M.J."/>
            <person name="Becker S.L."/>
            <person name="Kravczyk M."/>
            <person name="Gurevich A."/>
            <person name="Francke R."/>
            <person name="Mueller R."/>
            <person name="Keller V."/>
            <person name="Keller A."/>
        </authorList>
    </citation>
    <scope>NUCLEOTIDE SEQUENCE</scope>
    <source>
        <strain evidence="9">S39M_St_73</strain>
    </source>
</reference>
<dbReference type="Gene3D" id="3.20.20.10">
    <property type="entry name" value="Alanine racemase"/>
    <property type="match status" value="1"/>
</dbReference>
<feature type="binding site" evidence="5 7">
    <location>
        <position position="136"/>
    </location>
    <ligand>
        <name>substrate</name>
    </ligand>
</feature>
<protein>
    <recommendedName>
        <fullName evidence="5">Alanine racemase</fullName>
        <ecNumber evidence="5">5.1.1.1</ecNumber>
    </recommendedName>
</protein>
<keyword evidence="3 5" id="KW-0663">Pyridoxal phosphate</keyword>
<dbReference type="GO" id="GO:0008784">
    <property type="term" value="F:alanine racemase activity"/>
    <property type="evidence" value="ECO:0007669"/>
    <property type="project" value="UniProtKB-UniRule"/>
</dbReference>
<evidence type="ECO:0000256" key="4">
    <source>
        <dbReference type="ARBA" id="ARBA00023235"/>
    </source>
</evidence>
<evidence type="ECO:0000256" key="3">
    <source>
        <dbReference type="ARBA" id="ARBA00022898"/>
    </source>
</evidence>
<comment type="catalytic activity">
    <reaction evidence="1 5">
        <text>L-alanine = D-alanine</text>
        <dbReference type="Rhea" id="RHEA:20249"/>
        <dbReference type="ChEBI" id="CHEBI:57416"/>
        <dbReference type="ChEBI" id="CHEBI:57972"/>
        <dbReference type="EC" id="5.1.1.1"/>
    </reaction>
</comment>
<proteinExistence type="inferred from homology"/>
<dbReference type="GO" id="GO:0030170">
    <property type="term" value="F:pyridoxal phosphate binding"/>
    <property type="evidence" value="ECO:0007669"/>
    <property type="project" value="UniProtKB-UniRule"/>
</dbReference>
<comment type="similarity">
    <text evidence="5">Belongs to the alanine racemase family.</text>
</comment>
<dbReference type="InterPro" id="IPR020622">
    <property type="entry name" value="Ala_racemase_pyridoxalP-BS"/>
</dbReference>
<evidence type="ECO:0000256" key="7">
    <source>
        <dbReference type="PIRSR" id="PIRSR600821-52"/>
    </source>
</evidence>
<sequence length="377" mass="42215">MQAANHRPSRLNIDLSAVQFNYRQIMKDLPAQTKGVAVIKANAYGHGALAVAQALEEEVDAFAVAVSDEALELRESGIQSELIILGYTDPGDASLHADHNIGLTILSLSWLQDTYNELQTDKRLKLHLKIDTGMSRLGVRSVKEAQKIIDFIAEYSDQLILESVFTHHATADSKVSNHQKQVIIQSSLFQNYQENLDFSQLEKNPYFHQSNSALSLWYPELTLDAVRLGIAIYGINPSNSALDLPYELKPALSLESELIFVKQMMGQERISYGAAYEAKKDEWIATLPFGYADGWQRRYGQGYALVDGKRCPFVGRVCMDQCMISLPEYYPEGTKVTLVGESGQERISLESIADEVDTIAYEIACLFTDRLPRKYSS</sequence>
<dbReference type="Pfam" id="PF00842">
    <property type="entry name" value="Ala_racemase_C"/>
    <property type="match status" value="1"/>
</dbReference>
<dbReference type="Gene3D" id="2.40.37.10">
    <property type="entry name" value="Lyase, Ornithine Decarboxylase, Chain A, domain 1"/>
    <property type="match status" value="1"/>
</dbReference>
<comment type="function">
    <text evidence="5">Catalyzes the interconversion of L-alanine and D-alanine. May also act on other amino acids.</text>
</comment>
<feature type="domain" description="Alanine racemase C-terminal" evidence="8">
    <location>
        <begin position="251"/>
        <end position="376"/>
    </location>
</feature>
<dbReference type="Proteomes" id="UP001171751">
    <property type="component" value="Unassembled WGS sequence"/>
</dbReference>
<name>A0AA43UCC8_9LACT</name>